<evidence type="ECO:0000256" key="1">
    <source>
        <dbReference type="SAM" id="Phobius"/>
    </source>
</evidence>
<evidence type="ECO:0008006" key="4">
    <source>
        <dbReference type="Google" id="ProtNLM"/>
    </source>
</evidence>
<comment type="caution">
    <text evidence="2">The sequence shown here is derived from an EMBL/GenBank/DDBJ whole genome shotgun (WGS) entry which is preliminary data.</text>
</comment>
<gene>
    <name evidence="2" type="ORF">LSAT_V11C900489440</name>
</gene>
<dbReference type="EMBL" id="NBSK02000009">
    <property type="protein sequence ID" value="KAJ0188284.1"/>
    <property type="molecule type" value="Genomic_DNA"/>
</dbReference>
<keyword evidence="3" id="KW-1185">Reference proteome</keyword>
<evidence type="ECO:0000313" key="2">
    <source>
        <dbReference type="EMBL" id="KAJ0188284.1"/>
    </source>
</evidence>
<feature type="transmembrane region" description="Helical" evidence="1">
    <location>
        <begin position="42"/>
        <end position="60"/>
    </location>
</feature>
<keyword evidence="1" id="KW-0472">Membrane</keyword>
<keyword evidence="1" id="KW-1133">Transmembrane helix</keyword>
<name>A0A9R1WUV9_LACSA</name>
<dbReference type="PANTHER" id="PTHR33116">
    <property type="entry name" value="REVERSE TRANSCRIPTASE ZINC-BINDING DOMAIN-CONTAINING PROTEIN-RELATED-RELATED"/>
    <property type="match status" value="1"/>
</dbReference>
<dbReference type="PANTHER" id="PTHR33116:SF79">
    <property type="entry name" value="REVERSE TRANSCRIPTASE DOMAIN, ZINC FINGER, CCHC-TYPE-RELATED"/>
    <property type="match status" value="1"/>
</dbReference>
<proteinExistence type="predicted"/>
<evidence type="ECO:0000313" key="3">
    <source>
        <dbReference type="Proteomes" id="UP000235145"/>
    </source>
</evidence>
<protein>
    <recommendedName>
        <fullName evidence="4">Reverse transcriptase zinc-binding domain-containing protein</fullName>
    </recommendedName>
</protein>
<keyword evidence="1" id="KW-0812">Transmembrane</keyword>
<dbReference type="AlphaFoldDB" id="A0A9R1WUV9"/>
<dbReference type="Proteomes" id="UP000235145">
    <property type="component" value="Unassembled WGS sequence"/>
</dbReference>
<organism evidence="2 3">
    <name type="scientific">Lactuca sativa</name>
    <name type="common">Garden lettuce</name>
    <dbReference type="NCBI Taxonomy" id="4236"/>
    <lineage>
        <taxon>Eukaryota</taxon>
        <taxon>Viridiplantae</taxon>
        <taxon>Streptophyta</taxon>
        <taxon>Embryophyta</taxon>
        <taxon>Tracheophyta</taxon>
        <taxon>Spermatophyta</taxon>
        <taxon>Magnoliopsida</taxon>
        <taxon>eudicotyledons</taxon>
        <taxon>Gunneridae</taxon>
        <taxon>Pentapetalae</taxon>
        <taxon>asterids</taxon>
        <taxon>campanulids</taxon>
        <taxon>Asterales</taxon>
        <taxon>Asteraceae</taxon>
        <taxon>Cichorioideae</taxon>
        <taxon>Cichorieae</taxon>
        <taxon>Lactucinae</taxon>
        <taxon>Lactuca</taxon>
    </lineage>
</organism>
<reference evidence="2 3" key="1">
    <citation type="journal article" date="2017" name="Nat. Commun.">
        <title>Genome assembly with in vitro proximity ligation data and whole-genome triplication in lettuce.</title>
        <authorList>
            <person name="Reyes-Chin-Wo S."/>
            <person name="Wang Z."/>
            <person name="Yang X."/>
            <person name="Kozik A."/>
            <person name="Arikit S."/>
            <person name="Song C."/>
            <person name="Xia L."/>
            <person name="Froenicke L."/>
            <person name="Lavelle D.O."/>
            <person name="Truco M.J."/>
            <person name="Xia R."/>
            <person name="Zhu S."/>
            <person name="Xu C."/>
            <person name="Xu H."/>
            <person name="Xu X."/>
            <person name="Cox K."/>
            <person name="Korf I."/>
            <person name="Meyers B.C."/>
            <person name="Michelmore R.W."/>
        </authorList>
    </citation>
    <scope>NUCLEOTIDE SEQUENCE [LARGE SCALE GENOMIC DNA]</scope>
    <source>
        <strain evidence="3">cv. Salinas</strain>
        <tissue evidence="2">Seedlings</tissue>
    </source>
</reference>
<sequence length="262" mass="30366">MNLKKNWLPVIDRFNGKLSSWKAKSLSFGERLTLIKSALGNLPTYFFSFFVAPMGIINALEQIRRKFLWGDTENNKKIHWVTWEKVIEHKEAGGLGLGSLRDLNLSLIVKWWWRLRLNQDTLWSQVDVPMEAIMKRKVNKGDKTLFWLDRWIGNETLKNGTGKLPHISPILLLSVQHCISFGQLQMICVLSGDGKYHVDIVKHLIDWPKDPVPHVKFEWIKEVPIKFLRFIWRASLGRIPAAIELSKRGVTLESVQCEQCIV</sequence>
<accession>A0A9R1WUV9</accession>